<sequence length="300" mass="32797">METNKILQANLLDLVFDGRNKDYGAYELRKSYNKRVVTSLGIVMGSLACFIVINLVHGKNKTIKPSETNTVFTLTTVSTKPIDVKKDKPKEKPHNKTPFKQVSKDPVKLTVKRNVEPIIVPDEIFDPTKNVKKAEELANVKTGRFEQIGKDINVTGPTIKVEGIGGNSLGSQDPSDHNGGTGTGEKAGGDIVERGVDKEAQYSSGKQGWINYLHRSLRSDVPAENGAPAGRNYTVLVSFVVDVDGTVSNVVAENDPGYGTATEAVRAIKNSGKWTPALQNGKKVKYRQRQQITFQVTTEE</sequence>
<proteinExistence type="predicted"/>
<evidence type="ECO:0000256" key="2">
    <source>
        <dbReference type="SAM" id="Phobius"/>
    </source>
</evidence>
<dbReference type="AlphaFoldDB" id="A0A2W5EZA8"/>
<dbReference type="PANTHER" id="PTHR33446:SF2">
    <property type="entry name" value="PROTEIN TONB"/>
    <property type="match status" value="1"/>
</dbReference>
<dbReference type="PANTHER" id="PTHR33446">
    <property type="entry name" value="PROTEIN TONB-RELATED"/>
    <property type="match status" value="1"/>
</dbReference>
<dbReference type="EMBL" id="QFOI01000217">
    <property type="protein sequence ID" value="PZP46650.1"/>
    <property type="molecule type" value="Genomic_DNA"/>
</dbReference>
<feature type="transmembrane region" description="Helical" evidence="2">
    <location>
        <begin position="36"/>
        <end position="56"/>
    </location>
</feature>
<organism evidence="4 5">
    <name type="scientific">Pseudopedobacter saltans</name>
    <dbReference type="NCBI Taxonomy" id="151895"/>
    <lineage>
        <taxon>Bacteria</taxon>
        <taxon>Pseudomonadati</taxon>
        <taxon>Bacteroidota</taxon>
        <taxon>Sphingobacteriia</taxon>
        <taxon>Sphingobacteriales</taxon>
        <taxon>Sphingobacteriaceae</taxon>
        <taxon>Pseudopedobacter</taxon>
    </lineage>
</organism>
<evidence type="ECO:0000256" key="1">
    <source>
        <dbReference type="SAM" id="MobiDB-lite"/>
    </source>
</evidence>
<evidence type="ECO:0000259" key="3">
    <source>
        <dbReference type="Pfam" id="PF03544"/>
    </source>
</evidence>
<gene>
    <name evidence="4" type="ORF">DI598_11845</name>
</gene>
<protein>
    <submittedName>
        <fullName evidence="4">Energy transducer TonB</fullName>
    </submittedName>
</protein>
<evidence type="ECO:0000313" key="5">
    <source>
        <dbReference type="Proteomes" id="UP000249645"/>
    </source>
</evidence>
<dbReference type="GO" id="GO:0055085">
    <property type="term" value="P:transmembrane transport"/>
    <property type="evidence" value="ECO:0007669"/>
    <property type="project" value="InterPro"/>
</dbReference>
<name>A0A2W5EZA8_9SPHI</name>
<keyword evidence="2" id="KW-0812">Transmembrane</keyword>
<dbReference type="SUPFAM" id="SSF74653">
    <property type="entry name" value="TolA/TonB C-terminal domain"/>
    <property type="match status" value="1"/>
</dbReference>
<feature type="domain" description="TonB C-terminal" evidence="3">
    <location>
        <begin position="234"/>
        <end position="295"/>
    </location>
</feature>
<dbReference type="InterPro" id="IPR051045">
    <property type="entry name" value="TonB-dependent_transducer"/>
</dbReference>
<keyword evidence="2" id="KW-0472">Membrane</keyword>
<dbReference type="Pfam" id="PF03544">
    <property type="entry name" value="TonB_C"/>
    <property type="match status" value="1"/>
</dbReference>
<dbReference type="GO" id="GO:0098797">
    <property type="term" value="C:plasma membrane protein complex"/>
    <property type="evidence" value="ECO:0007669"/>
    <property type="project" value="TreeGrafter"/>
</dbReference>
<dbReference type="Proteomes" id="UP000249645">
    <property type="component" value="Unassembled WGS sequence"/>
</dbReference>
<dbReference type="GO" id="GO:0031992">
    <property type="term" value="F:energy transducer activity"/>
    <property type="evidence" value="ECO:0007669"/>
    <property type="project" value="TreeGrafter"/>
</dbReference>
<reference evidence="4 5" key="1">
    <citation type="submission" date="2017-11" db="EMBL/GenBank/DDBJ databases">
        <title>Infants hospitalized years apart are colonized by the same room-sourced microbial strains.</title>
        <authorList>
            <person name="Brooks B."/>
            <person name="Olm M.R."/>
            <person name="Firek B.A."/>
            <person name="Baker R."/>
            <person name="Thomas B.C."/>
            <person name="Morowitz M.J."/>
            <person name="Banfield J.F."/>
        </authorList>
    </citation>
    <scope>NUCLEOTIDE SEQUENCE [LARGE SCALE GENOMIC DNA]</scope>
    <source>
        <strain evidence="4">S2_009_000_R2_76</strain>
    </source>
</reference>
<feature type="region of interest" description="Disordered" evidence="1">
    <location>
        <begin position="164"/>
        <end position="189"/>
    </location>
</feature>
<dbReference type="Gene3D" id="3.30.1150.10">
    <property type="match status" value="1"/>
</dbReference>
<keyword evidence="2" id="KW-1133">Transmembrane helix</keyword>
<dbReference type="InterPro" id="IPR037682">
    <property type="entry name" value="TonB_C"/>
</dbReference>
<comment type="caution">
    <text evidence="4">The sequence shown here is derived from an EMBL/GenBank/DDBJ whole genome shotgun (WGS) entry which is preliminary data.</text>
</comment>
<evidence type="ECO:0000313" key="4">
    <source>
        <dbReference type="EMBL" id="PZP46650.1"/>
    </source>
</evidence>
<accession>A0A2W5EZA8</accession>